<evidence type="ECO:0000313" key="1">
    <source>
        <dbReference type="EMBL" id="KAJ1158221.1"/>
    </source>
</evidence>
<keyword evidence="2" id="KW-1185">Reference proteome</keyword>
<sequence length="102" mass="11356">MLRSQHSEIPAIALRAHVGRAPDGQQASYTACGSDTKLGEDIKLYTEMLPACSEASFDLWIPFWNARSWRKKPEAGASSQTCINDHKMVINQTLVLIQPKVE</sequence>
<evidence type="ECO:0000313" key="2">
    <source>
        <dbReference type="Proteomes" id="UP001066276"/>
    </source>
</evidence>
<name>A0AAV7S0B8_PLEWA</name>
<dbReference type="AlphaFoldDB" id="A0AAV7S0B8"/>
<reference evidence="1" key="1">
    <citation type="journal article" date="2022" name="bioRxiv">
        <title>Sequencing and chromosome-scale assembly of the giantPleurodeles waltlgenome.</title>
        <authorList>
            <person name="Brown T."/>
            <person name="Elewa A."/>
            <person name="Iarovenko S."/>
            <person name="Subramanian E."/>
            <person name="Araus A.J."/>
            <person name="Petzold A."/>
            <person name="Susuki M."/>
            <person name="Suzuki K.-i.T."/>
            <person name="Hayashi T."/>
            <person name="Toyoda A."/>
            <person name="Oliveira C."/>
            <person name="Osipova E."/>
            <person name="Leigh N.D."/>
            <person name="Simon A."/>
            <person name="Yun M.H."/>
        </authorList>
    </citation>
    <scope>NUCLEOTIDE SEQUENCE</scope>
    <source>
        <strain evidence="1">20211129_DDA</strain>
        <tissue evidence="1">Liver</tissue>
    </source>
</reference>
<protein>
    <submittedName>
        <fullName evidence="1">Uncharacterized protein</fullName>
    </submittedName>
</protein>
<comment type="caution">
    <text evidence="1">The sequence shown here is derived from an EMBL/GenBank/DDBJ whole genome shotgun (WGS) entry which is preliminary data.</text>
</comment>
<dbReference type="EMBL" id="JANPWB010000009">
    <property type="protein sequence ID" value="KAJ1158221.1"/>
    <property type="molecule type" value="Genomic_DNA"/>
</dbReference>
<proteinExistence type="predicted"/>
<accession>A0AAV7S0B8</accession>
<organism evidence="1 2">
    <name type="scientific">Pleurodeles waltl</name>
    <name type="common">Iberian ribbed newt</name>
    <dbReference type="NCBI Taxonomy" id="8319"/>
    <lineage>
        <taxon>Eukaryota</taxon>
        <taxon>Metazoa</taxon>
        <taxon>Chordata</taxon>
        <taxon>Craniata</taxon>
        <taxon>Vertebrata</taxon>
        <taxon>Euteleostomi</taxon>
        <taxon>Amphibia</taxon>
        <taxon>Batrachia</taxon>
        <taxon>Caudata</taxon>
        <taxon>Salamandroidea</taxon>
        <taxon>Salamandridae</taxon>
        <taxon>Pleurodelinae</taxon>
        <taxon>Pleurodeles</taxon>
    </lineage>
</organism>
<dbReference type="Proteomes" id="UP001066276">
    <property type="component" value="Chromosome 5"/>
</dbReference>
<gene>
    <name evidence="1" type="ORF">NDU88_010915</name>
</gene>